<dbReference type="InterPro" id="IPR029066">
    <property type="entry name" value="PLP-binding_barrel"/>
</dbReference>
<dbReference type="InterPro" id="IPR022653">
    <property type="entry name" value="De-COase2_pyr-phos_BS"/>
</dbReference>
<dbReference type="SUPFAM" id="SSF50621">
    <property type="entry name" value="Alanine racemase C-terminal domain-like"/>
    <property type="match status" value="1"/>
</dbReference>
<comment type="similarity">
    <text evidence="7">Belongs to the Orn/Lys/Arg decarboxylase class-II family.</text>
</comment>
<evidence type="ECO:0000259" key="11">
    <source>
        <dbReference type="Pfam" id="PF02784"/>
    </source>
</evidence>
<dbReference type="EMBL" id="WPIK01000018">
    <property type="protein sequence ID" value="MVN23114.1"/>
    <property type="molecule type" value="Genomic_DNA"/>
</dbReference>
<dbReference type="RefSeq" id="WP_157569029.1">
    <property type="nucleotide sequence ID" value="NZ_WPIK01000018.1"/>
</dbReference>
<keyword evidence="13" id="KW-1185">Reference proteome</keyword>
<dbReference type="Proteomes" id="UP000462014">
    <property type="component" value="Unassembled WGS sequence"/>
</dbReference>
<comment type="cofactor">
    <cofactor evidence="1 6 8">
        <name>pyridoxal 5'-phosphate</name>
        <dbReference type="ChEBI" id="CHEBI:597326"/>
    </cofactor>
</comment>
<evidence type="ECO:0000256" key="9">
    <source>
        <dbReference type="SAM" id="MobiDB-lite"/>
    </source>
</evidence>
<feature type="domain" description="Orn/DAP/Arg decarboxylase 2 C-terminal" evidence="10">
    <location>
        <begin position="18"/>
        <end position="393"/>
    </location>
</feature>
<dbReference type="AlphaFoldDB" id="A0A7K1T0M3"/>
<dbReference type="InterPro" id="IPR009006">
    <property type="entry name" value="Ala_racemase/Decarboxylase_C"/>
</dbReference>
<dbReference type="PANTHER" id="PTHR43727">
    <property type="entry name" value="DIAMINOPIMELATE DECARBOXYLASE"/>
    <property type="match status" value="1"/>
</dbReference>
<keyword evidence="2 8" id="KW-0210">Decarboxylase</keyword>
<name>A0A7K1T0M3_9SPHI</name>
<dbReference type="EC" id="4.1.1.20" evidence="5 8"/>
<dbReference type="InterPro" id="IPR022644">
    <property type="entry name" value="De-COase2_N"/>
</dbReference>
<evidence type="ECO:0000256" key="5">
    <source>
        <dbReference type="NCBIfam" id="TIGR01048"/>
    </source>
</evidence>
<keyword evidence="4 8" id="KW-0456">Lyase</keyword>
<keyword evidence="8" id="KW-0457">Lysine biosynthesis</keyword>
<evidence type="ECO:0000256" key="6">
    <source>
        <dbReference type="PIRSR" id="PIRSR600183-50"/>
    </source>
</evidence>
<dbReference type="FunFam" id="3.20.20.10:FF:000003">
    <property type="entry name" value="Diaminopimelate decarboxylase"/>
    <property type="match status" value="1"/>
</dbReference>
<organism evidence="12 13">
    <name type="scientific">Mucilaginibacter arboris</name>
    <dbReference type="NCBI Taxonomy" id="2682090"/>
    <lineage>
        <taxon>Bacteria</taxon>
        <taxon>Pseudomonadati</taxon>
        <taxon>Bacteroidota</taxon>
        <taxon>Sphingobacteriia</taxon>
        <taxon>Sphingobacteriales</taxon>
        <taxon>Sphingobacteriaceae</taxon>
        <taxon>Mucilaginibacter</taxon>
    </lineage>
</organism>
<evidence type="ECO:0000256" key="8">
    <source>
        <dbReference type="RuleBase" id="RU003738"/>
    </source>
</evidence>
<accession>A0A7K1T0M3</accession>
<dbReference type="UniPathway" id="UPA00034">
    <property type="reaction ID" value="UER00027"/>
</dbReference>
<protein>
    <recommendedName>
        <fullName evidence="5 8">Diaminopimelate decarboxylase</fullName>
        <ecNumber evidence="5 8">4.1.1.20</ecNumber>
    </recommendedName>
</protein>
<dbReference type="GO" id="GO:0008836">
    <property type="term" value="F:diaminopimelate decarboxylase activity"/>
    <property type="evidence" value="ECO:0007669"/>
    <property type="project" value="UniProtKB-UniRule"/>
</dbReference>
<keyword evidence="8" id="KW-0028">Amino-acid biosynthesis</keyword>
<evidence type="ECO:0000313" key="12">
    <source>
        <dbReference type="EMBL" id="MVN23114.1"/>
    </source>
</evidence>
<evidence type="ECO:0000256" key="7">
    <source>
        <dbReference type="RuleBase" id="RU003737"/>
    </source>
</evidence>
<dbReference type="Gene3D" id="3.20.20.10">
    <property type="entry name" value="Alanine racemase"/>
    <property type="match status" value="1"/>
</dbReference>
<dbReference type="PROSITE" id="PS00879">
    <property type="entry name" value="ODR_DC_2_2"/>
    <property type="match status" value="1"/>
</dbReference>
<dbReference type="PROSITE" id="PS00878">
    <property type="entry name" value="ODR_DC_2_1"/>
    <property type="match status" value="1"/>
</dbReference>
<gene>
    <name evidence="12" type="primary">lysA</name>
    <name evidence="12" type="ORF">GO621_16440</name>
</gene>
<reference evidence="12 13" key="1">
    <citation type="submission" date="2019-12" db="EMBL/GenBank/DDBJ databases">
        <title>Mucilaginibacter sp. HMF7410 genome sequencing and assembly.</title>
        <authorList>
            <person name="Kang H."/>
            <person name="Cha I."/>
            <person name="Kim H."/>
            <person name="Joh K."/>
        </authorList>
    </citation>
    <scope>NUCLEOTIDE SEQUENCE [LARGE SCALE GENOMIC DNA]</scope>
    <source>
        <strain evidence="12 13">HMF7410</strain>
    </source>
</reference>
<dbReference type="PRINTS" id="PR01181">
    <property type="entry name" value="DAPDCRBXLASE"/>
</dbReference>
<dbReference type="Gene3D" id="2.40.37.10">
    <property type="entry name" value="Lyase, Ornithine Decarboxylase, Chain A, domain 1"/>
    <property type="match status" value="1"/>
</dbReference>
<evidence type="ECO:0000313" key="13">
    <source>
        <dbReference type="Proteomes" id="UP000462014"/>
    </source>
</evidence>
<evidence type="ECO:0000256" key="2">
    <source>
        <dbReference type="ARBA" id="ARBA00022793"/>
    </source>
</evidence>
<dbReference type="SUPFAM" id="SSF51419">
    <property type="entry name" value="PLP-binding barrel"/>
    <property type="match status" value="1"/>
</dbReference>
<feature type="compositionally biased region" description="Low complexity" evidence="9">
    <location>
        <begin position="330"/>
        <end position="346"/>
    </location>
</feature>
<dbReference type="PANTHER" id="PTHR43727:SF2">
    <property type="entry name" value="GROUP IV DECARBOXYLASE"/>
    <property type="match status" value="1"/>
</dbReference>
<dbReference type="InterPro" id="IPR022643">
    <property type="entry name" value="De-COase2_C"/>
</dbReference>
<comment type="catalytic activity">
    <reaction evidence="8">
        <text>meso-2,6-diaminopimelate + H(+) = L-lysine + CO2</text>
        <dbReference type="Rhea" id="RHEA:15101"/>
        <dbReference type="ChEBI" id="CHEBI:15378"/>
        <dbReference type="ChEBI" id="CHEBI:16526"/>
        <dbReference type="ChEBI" id="CHEBI:32551"/>
        <dbReference type="ChEBI" id="CHEBI:57791"/>
        <dbReference type="EC" id="4.1.1.20"/>
    </reaction>
</comment>
<proteinExistence type="inferred from homology"/>
<feature type="region of interest" description="Disordered" evidence="9">
    <location>
        <begin position="325"/>
        <end position="347"/>
    </location>
</feature>
<feature type="active site" description="Proton donor" evidence="6">
    <location>
        <position position="366"/>
    </location>
</feature>
<dbReference type="CDD" id="cd06828">
    <property type="entry name" value="PLPDE_III_DapDC"/>
    <property type="match status" value="1"/>
</dbReference>
<comment type="pathway">
    <text evidence="8">Amino-acid biosynthesis; L-lysine biosynthesis via DAP pathway; L-lysine from DL-2,6-diaminopimelate: step 1/1.</text>
</comment>
<dbReference type="GO" id="GO:0009089">
    <property type="term" value="P:lysine biosynthetic process via diaminopimelate"/>
    <property type="evidence" value="ECO:0007669"/>
    <property type="project" value="UniProtKB-UniRule"/>
</dbReference>
<dbReference type="InterPro" id="IPR000183">
    <property type="entry name" value="Orn/DAP/Arg_de-COase"/>
</dbReference>
<evidence type="ECO:0000259" key="10">
    <source>
        <dbReference type="Pfam" id="PF00278"/>
    </source>
</evidence>
<evidence type="ECO:0000256" key="1">
    <source>
        <dbReference type="ARBA" id="ARBA00001933"/>
    </source>
</evidence>
<dbReference type="Pfam" id="PF02784">
    <property type="entry name" value="Orn_Arg_deC_N"/>
    <property type="match status" value="1"/>
</dbReference>
<evidence type="ECO:0000256" key="4">
    <source>
        <dbReference type="ARBA" id="ARBA00023239"/>
    </source>
</evidence>
<feature type="domain" description="Orn/DAP/Arg decarboxylase 2 N-terminal" evidence="11">
    <location>
        <begin position="35"/>
        <end position="272"/>
    </location>
</feature>
<evidence type="ECO:0000256" key="3">
    <source>
        <dbReference type="ARBA" id="ARBA00022898"/>
    </source>
</evidence>
<dbReference type="Pfam" id="PF00278">
    <property type="entry name" value="Orn_DAP_Arg_deC"/>
    <property type="match status" value="1"/>
</dbReference>
<dbReference type="InterPro" id="IPR022657">
    <property type="entry name" value="De-COase2_CS"/>
</dbReference>
<sequence>MFNSALVNRFHQLETPFYYYDLQSLKATLKACADASFKYHFQVHYAMKANFNPRVLDTIQSFGFGADCVSGNEVLAAVNHGFKREKIVFAGVGKSDKEINLALDQNIFCFNVESVQELQVINDLAAAKNKTASIAIRINPNVDAHTHHFITTGLEENKFGINTWELPAVAEKLRQCKNLKFLGIHFHVGSQINDLSVFQNLCLKVNEMQLWFQEEGFEVKVLNVGGGLGVDYFLPDKNSIVDFESYFKVFKDFLHVNPNQEVHFELGRALVAQCASLISRVLYVKNGIKKNFLILDAGMTELIRPMLYQAYHQIENLSWEQGAENEEAISNQQSGSSNQLSGSSNSHLATQTPHLITSYDVVGPICESTDCFRTDVELPESKRGDLIAIRTAGAYGEVMASGYNLRDRVQSVYSEE</sequence>
<dbReference type="NCBIfam" id="TIGR01048">
    <property type="entry name" value="lysA"/>
    <property type="match status" value="1"/>
</dbReference>
<comment type="caution">
    <text evidence="12">The sequence shown here is derived from an EMBL/GenBank/DDBJ whole genome shotgun (WGS) entry which is preliminary data.</text>
</comment>
<keyword evidence="3 6" id="KW-0663">Pyridoxal phosphate</keyword>
<dbReference type="InterPro" id="IPR002986">
    <property type="entry name" value="DAP_deCOOHase_LysA"/>
</dbReference>
<dbReference type="PRINTS" id="PR01179">
    <property type="entry name" value="ODADCRBXLASE"/>
</dbReference>
<feature type="modified residue" description="N6-(pyridoxal phosphate)lysine" evidence="6">
    <location>
        <position position="48"/>
    </location>
</feature>